<gene>
    <name evidence="2" type="ORF">BWQ96_10722</name>
</gene>
<reference evidence="2 3" key="1">
    <citation type="journal article" date="2018" name="Mol. Biol. Evol.">
        <title>Analysis of the draft genome of the red seaweed Gracilariopsis chorda provides insights into genome size evolution in Rhodophyta.</title>
        <authorList>
            <person name="Lee J."/>
            <person name="Yang E.C."/>
            <person name="Graf L."/>
            <person name="Yang J.H."/>
            <person name="Qiu H."/>
            <person name="Zel Zion U."/>
            <person name="Chan C.X."/>
            <person name="Stephens T.G."/>
            <person name="Weber A.P.M."/>
            <person name="Boo G.H."/>
            <person name="Boo S.M."/>
            <person name="Kim K.M."/>
            <person name="Shin Y."/>
            <person name="Jung M."/>
            <person name="Lee S.J."/>
            <person name="Yim H.S."/>
            <person name="Lee J.H."/>
            <person name="Bhattacharya D."/>
            <person name="Yoon H.S."/>
        </authorList>
    </citation>
    <scope>NUCLEOTIDE SEQUENCE [LARGE SCALE GENOMIC DNA]</scope>
    <source>
        <strain evidence="2 3">SKKU-2015</strain>
        <tissue evidence="2">Whole body</tissue>
    </source>
</reference>
<name>A0A2V3IBV9_9FLOR</name>
<feature type="region of interest" description="Disordered" evidence="1">
    <location>
        <begin position="111"/>
        <end position="138"/>
    </location>
</feature>
<protein>
    <recommendedName>
        <fullName evidence="4">tRNA-binding domain-containing protein</fullName>
    </recommendedName>
</protein>
<dbReference type="InterPro" id="IPR012340">
    <property type="entry name" value="NA-bd_OB-fold"/>
</dbReference>
<dbReference type="SUPFAM" id="SSF50249">
    <property type="entry name" value="Nucleic acid-binding proteins"/>
    <property type="match status" value="1"/>
</dbReference>
<keyword evidence="3" id="KW-1185">Reference proteome</keyword>
<organism evidence="2 3">
    <name type="scientific">Gracilariopsis chorda</name>
    <dbReference type="NCBI Taxonomy" id="448386"/>
    <lineage>
        <taxon>Eukaryota</taxon>
        <taxon>Rhodophyta</taxon>
        <taxon>Florideophyceae</taxon>
        <taxon>Rhodymeniophycidae</taxon>
        <taxon>Gracilariales</taxon>
        <taxon>Gracilariaceae</taxon>
        <taxon>Gracilariopsis</taxon>
    </lineage>
</organism>
<feature type="compositionally biased region" description="Basic residues" evidence="1">
    <location>
        <begin position="113"/>
        <end position="125"/>
    </location>
</feature>
<sequence length="138" mass="15246">MEALKPAFNALDAIISNIEAALNASPTKPDHNSSGQPHNAKQSKPSKKEKKQKKAPVPNVPVETAQFLQCDLRVAQVTSVTHHPEADGLFVLQLTYANDVKQDCVRGASSLPVRRRHAEPHGRHHLQSEAEKTSRHRQ</sequence>
<feature type="compositionally biased region" description="Basic residues" evidence="1">
    <location>
        <begin position="44"/>
        <end position="54"/>
    </location>
</feature>
<evidence type="ECO:0000313" key="2">
    <source>
        <dbReference type="EMBL" id="PXF39584.1"/>
    </source>
</evidence>
<proteinExistence type="predicted"/>
<evidence type="ECO:0000256" key="1">
    <source>
        <dbReference type="SAM" id="MobiDB-lite"/>
    </source>
</evidence>
<feature type="compositionally biased region" description="Basic and acidic residues" evidence="1">
    <location>
        <begin position="126"/>
        <end position="138"/>
    </location>
</feature>
<dbReference type="Proteomes" id="UP000247409">
    <property type="component" value="Unassembled WGS sequence"/>
</dbReference>
<feature type="region of interest" description="Disordered" evidence="1">
    <location>
        <begin position="22"/>
        <end position="60"/>
    </location>
</feature>
<dbReference type="AlphaFoldDB" id="A0A2V3IBV9"/>
<accession>A0A2V3IBV9</accession>
<evidence type="ECO:0008006" key="4">
    <source>
        <dbReference type="Google" id="ProtNLM"/>
    </source>
</evidence>
<comment type="caution">
    <text evidence="2">The sequence shown here is derived from an EMBL/GenBank/DDBJ whole genome shotgun (WGS) entry which is preliminary data.</text>
</comment>
<dbReference type="Gene3D" id="2.40.50.140">
    <property type="entry name" value="Nucleic acid-binding proteins"/>
    <property type="match status" value="1"/>
</dbReference>
<dbReference type="EMBL" id="NBIV01000650">
    <property type="protein sequence ID" value="PXF39584.1"/>
    <property type="molecule type" value="Genomic_DNA"/>
</dbReference>
<evidence type="ECO:0000313" key="3">
    <source>
        <dbReference type="Proteomes" id="UP000247409"/>
    </source>
</evidence>